<evidence type="ECO:0000313" key="2">
    <source>
        <dbReference type="EMBL" id="TFK03459.1"/>
    </source>
</evidence>
<sequence length="158" mass="16336">MGTGNLCQSGGCSDFYHPTTGNVDPPAWVASARRGGVHLALLRVGPAWLWGGCRSPAPRQLPACHQLWLLNAVCQEQEPGPSSSRGARLGAIASDAAGGALPLTGKKSPPADAEQDTAHTVGLRWCFNAVEGGGLRTAGLPPDSGPRLSAHHVNSEPY</sequence>
<evidence type="ECO:0000313" key="3">
    <source>
        <dbReference type="Proteomes" id="UP000297703"/>
    </source>
</evidence>
<dbReference type="GO" id="GO:0016301">
    <property type="term" value="F:kinase activity"/>
    <property type="evidence" value="ECO:0007669"/>
    <property type="project" value="UniProtKB-KW"/>
</dbReference>
<keyword evidence="3" id="KW-1185">Reference proteome</keyword>
<organism evidence="2 3">
    <name type="scientific">Platysternon megacephalum</name>
    <name type="common">big-headed turtle</name>
    <dbReference type="NCBI Taxonomy" id="55544"/>
    <lineage>
        <taxon>Eukaryota</taxon>
        <taxon>Metazoa</taxon>
        <taxon>Chordata</taxon>
        <taxon>Craniata</taxon>
        <taxon>Vertebrata</taxon>
        <taxon>Euteleostomi</taxon>
        <taxon>Archelosauria</taxon>
        <taxon>Testudinata</taxon>
        <taxon>Testudines</taxon>
        <taxon>Cryptodira</taxon>
        <taxon>Durocryptodira</taxon>
        <taxon>Testudinoidea</taxon>
        <taxon>Platysternidae</taxon>
        <taxon>Platysternon</taxon>
    </lineage>
</organism>
<dbReference type="Proteomes" id="UP000297703">
    <property type="component" value="Unassembled WGS sequence"/>
</dbReference>
<feature type="region of interest" description="Disordered" evidence="1">
    <location>
        <begin position="137"/>
        <end position="158"/>
    </location>
</feature>
<evidence type="ECO:0000256" key="1">
    <source>
        <dbReference type="SAM" id="MobiDB-lite"/>
    </source>
</evidence>
<reference evidence="2 3" key="1">
    <citation type="submission" date="2019-04" db="EMBL/GenBank/DDBJ databases">
        <title>Draft genome of the big-headed turtle Platysternon megacephalum.</title>
        <authorList>
            <person name="Gong S."/>
        </authorList>
    </citation>
    <scope>NUCLEOTIDE SEQUENCE [LARGE SCALE GENOMIC DNA]</scope>
    <source>
        <strain evidence="2">DO16091913</strain>
        <tissue evidence="2">Muscle</tissue>
    </source>
</reference>
<proteinExistence type="predicted"/>
<dbReference type="EMBL" id="QXTE01000157">
    <property type="protein sequence ID" value="TFK03459.1"/>
    <property type="molecule type" value="Genomic_DNA"/>
</dbReference>
<reference evidence="2 3" key="2">
    <citation type="submission" date="2019-04" db="EMBL/GenBank/DDBJ databases">
        <title>The genome sequence of big-headed turtle.</title>
        <authorList>
            <person name="Gong S."/>
        </authorList>
    </citation>
    <scope>NUCLEOTIDE SEQUENCE [LARGE SCALE GENOMIC DNA]</scope>
    <source>
        <strain evidence="2">DO16091913</strain>
        <tissue evidence="2">Muscle</tissue>
    </source>
</reference>
<protein>
    <submittedName>
        <fullName evidence="2">Serine/threonine-protein kinase WNK1</fullName>
    </submittedName>
</protein>
<keyword evidence="2" id="KW-0808">Transferase</keyword>
<gene>
    <name evidence="2" type="ORF">DR999_PMT14015</name>
</gene>
<keyword evidence="2" id="KW-0418">Kinase</keyword>
<name>A0A4D9E0H6_9SAUR</name>
<dbReference type="AlphaFoldDB" id="A0A4D9E0H6"/>
<accession>A0A4D9E0H6</accession>
<comment type="caution">
    <text evidence="2">The sequence shown here is derived from an EMBL/GenBank/DDBJ whole genome shotgun (WGS) entry which is preliminary data.</text>
</comment>